<evidence type="ECO:0000256" key="3">
    <source>
        <dbReference type="ARBA" id="ARBA00022692"/>
    </source>
</evidence>
<comment type="caution">
    <text evidence="8">The sequence shown here is derived from an EMBL/GenBank/DDBJ whole genome shotgun (WGS) entry which is preliminary data.</text>
</comment>
<dbReference type="Gene3D" id="1.20.1510.10">
    <property type="entry name" value="Cation efflux protein transmembrane domain"/>
    <property type="match status" value="1"/>
</dbReference>
<reference evidence="8 9" key="1">
    <citation type="submission" date="2023-06" db="EMBL/GenBank/DDBJ databases">
        <title>Sporosarcina sp. nov., isolated from Korean traditional fermented seafood 'Jeotgal'.</title>
        <authorList>
            <person name="Yang A.-I."/>
            <person name="Shin N.-R."/>
        </authorList>
    </citation>
    <scope>NUCLEOTIDE SEQUENCE [LARGE SCALE GENOMIC DNA]</scope>
    <source>
        <strain evidence="8 9">KCTC3840</strain>
    </source>
</reference>
<dbReference type="Proteomes" id="UP001280629">
    <property type="component" value="Unassembled WGS sequence"/>
</dbReference>
<gene>
    <name evidence="8" type="ORF">QT716_15745</name>
</gene>
<dbReference type="InterPro" id="IPR002524">
    <property type="entry name" value="Cation_efflux"/>
</dbReference>
<keyword evidence="5 6" id="KW-0472">Membrane</keyword>
<evidence type="ECO:0000313" key="8">
    <source>
        <dbReference type="EMBL" id="MDW0111475.1"/>
    </source>
</evidence>
<keyword evidence="2" id="KW-0813">Transport</keyword>
<feature type="domain" description="Cation efflux protein transmembrane" evidence="7">
    <location>
        <begin position="16"/>
        <end position="226"/>
    </location>
</feature>
<dbReference type="SUPFAM" id="SSF161111">
    <property type="entry name" value="Cation efflux protein transmembrane domain-like"/>
    <property type="match status" value="1"/>
</dbReference>
<feature type="transmembrane region" description="Helical" evidence="6">
    <location>
        <begin position="177"/>
        <end position="197"/>
    </location>
</feature>
<dbReference type="NCBIfam" id="TIGR01297">
    <property type="entry name" value="CDF"/>
    <property type="match status" value="1"/>
</dbReference>
<evidence type="ECO:0000256" key="4">
    <source>
        <dbReference type="ARBA" id="ARBA00022989"/>
    </source>
</evidence>
<evidence type="ECO:0000256" key="6">
    <source>
        <dbReference type="SAM" id="Phobius"/>
    </source>
</evidence>
<evidence type="ECO:0000256" key="2">
    <source>
        <dbReference type="ARBA" id="ARBA00022448"/>
    </source>
</evidence>
<dbReference type="InterPro" id="IPR040177">
    <property type="entry name" value="SLC30A9"/>
</dbReference>
<evidence type="ECO:0000256" key="5">
    <source>
        <dbReference type="ARBA" id="ARBA00023136"/>
    </source>
</evidence>
<keyword evidence="3 6" id="KW-0812">Transmembrane</keyword>
<evidence type="ECO:0000259" key="7">
    <source>
        <dbReference type="Pfam" id="PF01545"/>
    </source>
</evidence>
<dbReference type="InterPro" id="IPR027469">
    <property type="entry name" value="Cation_efflux_TMD_sf"/>
</dbReference>
<keyword evidence="9" id="KW-1185">Reference proteome</keyword>
<protein>
    <submittedName>
        <fullName evidence="8">Cation diffusion facilitator family transporter</fullName>
    </submittedName>
</protein>
<feature type="transmembrane region" description="Helical" evidence="6">
    <location>
        <begin position="116"/>
        <end position="135"/>
    </location>
</feature>
<dbReference type="PANTHER" id="PTHR13414">
    <property type="entry name" value="HUEL-CATION TRANSPORTER"/>
    <property type="match status" value="1"/>
</dbReference>
<feature type="transmembrane region" description="Helical" evidence="6">
    <location>
        <begin position="203"/>
        <end position="222"/>
    </location>
</feature>
<organism evidence="8 9">
    <name type="scientific">Sporosarcina aquimarina</name>
    <dbReference type="NCBI Taxonomy" id="114975"/>
    <lineage>
        <taxon>Bacteria</taxon>
        <taxon>Bacillati</taxon>
        <taxon>Bacillota</taxon>
        <taxon>Bacilli</taxon>
        <taxon>Bacillales</taxon>
        <taxon>Caryophanaceae</taxon>
        <taxon>Sporosarcina</taxon>
    </lineage>
</organism>
<dbReference type="RefSeq" id="WP_317937142.1">
    <property type="nucleotide sequence ID" value="NZ_JAUBDH010000015.1"/>
</dbReference>
<proteinExistence type="predicted"/>
<dbReference type="Pfam" id="PF01545">
    <property type="entry name" value="Cation_efflux"/>
    <property type="match status" value="1"/>
</dbReference>
<feature type="transmembrane region" description="Helical" evidence="6">
    <location>
        <begin position="15"/>
        <end position="36"/>
    </location>
</feature>
<dbReference type="InterPro" id="IPR058533">
    <property type="entry name" value="Cation_efflux_TM"/>
</dbReference>
<sequence length="332" mass="35739">MNNWMSLLKNGNKPALLAAIVNIVIAGLKAVAFFLTGNVAMFAEMMHSIGDAANQLFVYVGSALSRKAPTPKYPNGFGRIVNLVCLGAVLIVAILSYETIVGGIHHILHPTESGGLWINLSVLGIGVVLESFVLFKASKEVLHDAGVEAKGFSSFTKSFAHLKKAKPPTKLVFMEDLVATSGGLIAIISVLLAHFFGWFASEGVASIIIGIMMFYVVGKVFLENARGAIGETDEEMLTHISHLLAEDPDIVDIQRVEVVKEGEFLHVEIIAEVATSNTVDYVLKVKNRLLTTILNQKGIQDAIISLVGDDGVQSWTGSNSSNLIENRAKLPE</sequence>
<evidence type="ECO:0000256" key="1">
    <source>
        <dbReference type="ARBA" id="ARBA00004141"/>
    </source>
</evidence>
<dbReference type="EMBL" id="JAUBDH010000015">
    <property type="protein sequence ID" value="MDW0111475.1"/>
    <property type="molecule type" value="Genomic_DNA"/>
</dbReference>
<evidence type="ECO:0000313" key="9">
    <source>
        <dbReference type="Proteomes" id="UP001280629"/>
    </source>
</evidence>
<comment type="subcellular location">
    <subcellularLocation>
        <location evidence="1">Membrane</location>
        <topology evidence="1">Multi-pass membrane protein</topology>
    </subcellularLocation>
</comment>
<dbReference type="PANTHER" id="PTHR13414:SF9">
    <property type="entry name" value="PROTON-COUPLED ZINC ANTIPORTER SLC30A9, MITOCHONDRIAL"/>
    <property type="match status" value="1"/>
</dbReference>
<keyword evidence="4 6" id="KW-1133">Transmembrane helix</keyword>
<accession>A0ABU4G540</accession>
<name>A0ABU4G540_9BACL</name>
<feature type="transmembrane region" description="Helical" evidence="6">
    <location>
        <begin position="76"/>
        <end position="96"/>
    </location>
</feature>